<accession>A0A8C9N787</accession>
<feature type="chain" id="PRO_5034028166" evidence="1">
    <location>
        <begin position="20"/>
        <end position="100"/>
    </location>
</feature>
<reference evidence="2" key="2">
    <citation type="submission" date="2025-09" db="UniProtKB">
        <authorList>
            <consortium name="Ensembl"/>
        </authorList>
    </citation>
    <scope>IDENTIFICATION</scope>
</reference>
<name>A0A8C9N787_SERCA</name>
<dbReference type="Ensembl" id="ENSSCAT00000016456.1">
    <property type="protein sequence ID" value="ENSSCAP00000014679.1"/>
    <property type="gene ID" value="ENSSCAG00000010782.1"/>
</dbReference>
<dbReference type="Proteomes" id="UP000694409">
    <property type="component" value="Unassembled WGS sequence"/>
</dbReference>
<evidence type="ECO:0000313" key="2">
    <source>
        <dbReference type="Ensembl" id="ENSSCAP00000014679.1"/>
    </source>
</evidence>
<keyword evidence="3" id="KW-1185">Reference proteome</keyword>
<organism evidence="2 3">
    <name type="scientific">Serinus canaria</name>
    <name type="common">Island canary</name>
    <name type="synonym">Fringilla canaria</name>
    <dbReference type="NCBI Taxonomy" id="9135"/>
    <lineage>
        <taxon>Eukaryota</taxon>
        <taxon>Metazoa</taxon>
        <taxon>Chordata</taxon>
        <taxon>Craniata</taxon>
        <taxon>Vertebrata</taxon>
        <taxon>Euteleostomi</taxon>
        <taxon>Archelosauria</taxon>
        <taxon>Archosauria</taxon>
        <taxon>Dinosauria</taxon>
        <taxon>Saurischia</taxon>
        <taxon>Theropoda</taxon>
        <taxon>Coelurosauria</taxon>
        <taxon>Aves</taxon>
        <taxon>Neognathae</taxon>
        <taxon>Neoaves</taxon>
        <taxon>Telluraves</taxon>
        <taxon>Australaves</taxon>
        <taxon>Passeriformes</taxon>
        <taxon>Passeroidea</taxon>
        <taxon>Fringillidae</taxon>
        <taxon>Carduelinae</taxon>
        <taxon>Serinus</taxon>
    </lineage>
</organism>
<proteinExistence type="predicted"/>
<evidence type="ECO:0000256" key="1">
    <source>
        <dbReference type="SAM" id="SignalP"/>
    </source>
</evidence>
<evidence type="ECO:0000313" key="3">
    <source>
        <dbReference type="Proteomes" id="UP000694409"/>
    </source>
</evidence>
<feature type="signal peptide" evidence="1">
    <location>
        <begin position="1"/>
        <end position="19"/>
    </location>
</feature>
<protein>
    <submittedName>
        <fullName evidence="2">Uncharacterized protein</fullName>
    </submittedName>
</protein>
<sequence>RRLWWGSAHLFSDLAFSWSSTQVEKILPSLYHTPRVFSKVTSMEKNAVCRRVSQGYKTPILFSHSKRELISHFTCLLCSFPTYLWTMPLPEGQRNKNHSY</sequence>
<keyword evidence="1" id="KW-0732">Signal</keyword>
<dbReference type="AlphaFoldDB" id="A0A8C9N787"/>
<reference evidence="2" key="1">
    <citation type="submission" date="2025-08" db="UniProtKB">
        <authorList>
            <consortium name="Ensembl"/>
        </authorList>
    </citation>
    <scope>IDENTIFICATION</scope>
</reference>